<dbReference type="PANTHER" id="PTHR16487:SF0">
    <property type="entry name" value="PROTEIN PHOSPHATASE 4 REGULATORY SUBUNIT 2-RELATED"/>
    <property type="match status" value="1"/>
</dbReference>
<gene>
    <name evidence="3" type="ORF">H072_9381</name>
</gene>
<feature type="region of interest" description="Disordered" evidence="2">
    <location>
        <begin position="45"/>
        <end position="140"/>
    </location>
</feature>
<reference evidence="3 4" key="1">
    <citation type="journal article" date="2013" name="PLoS Genet.">
        <title>Genomic mechanisms accounting for the adaptation to parasitism in nematode-trapping fungi.</title>
        <authorList>
            <person name="Meerupati T."/>
            <person name="Andersson K.M."/>
            <person name="Friman E."/>
            <person name="Kumar D."/>
            <person name="Tunlid A."/>
            <person name="Ahren D."/>
        </authorList>
    </citation>
    <scope>NUCLEOTIDE SEQUENCE [LARGE SCALE GENOMIC DNA]</scope>
    <source>
        <strain evidence="3 4">CBS 200.50</strain>
    </source>
</reference>
<dbReference type="Pfam" id="PF09184">
    <property type="entry name" value="PPP4R2"/>
    <property type="match status" value="1"/>
</dbReference>
<dbReference type="GO" id="GO:0005634">
    <property type="term" value="C:nucleus"/>
    <property type="evidence" value="ECO:0007669"/>
    <property type="project" value="TreeGrafter"/>
</dbReference>
<dbReference type="PANTHER" id="PTHR16487">
    <property type="entry name" value="PPP4R2-RELATED PROTEIN"/>
    <property type="match status" value="1"/>
</dbReference>
<feature type="compositionally biased region" description="Pro residues" evidence="2">
    <location>
        <begin position="46"/>
        <end position="58"/>
    </location>
</feature>
<feature type="compositionally biased region" description="Low complexity" evidence="2">
    <location>
        <begin position="131"/>
        <end position="140"/>
    </location>
</feature>
<feature type="compositionally biased region" description="Polar residues" evidence="2">
    <location>
        <begin position="113"/>
        <end position="130"/>
    </location>
</feature>
<keyword evidence="4" id="KW-1185">Reference proteome</keyword>
<evidence type="ECO:0000256" key="2">
    <source>
        <dbReference type="SAM" id="MobiDB-lite"/>
    </source>
</evidence>
<sequence length="395" mass="41392">MKSEEELEALVSQMAADNTIGLDDWPDVLEWMLKRLDWIAYNTFPLPKPPPLLAPRPPISISRESTVLVQPPEEQDSQGPPNSVAETATENRDSSQNPEATADGPTVDVEATQPDSTVQVPASSQDPATNSIPSTQSTTIPSTQIISESASTNCNSIANNAGADSEEKFLPPALLTSLNTLTTLLNGSFTSAPPHTIQRFAELLLKPTKHYRSLAKFLRACHRVVCVTSGIDKFPLPISHDGTHPASNAIPIGSGLVNDNEEATGATLTPIPWASAREYVANQNGDAAGSPVSDEGVAALIADDGAGISQGELLRKEQEAGVVSMAQDGGANAEGGMLVRGPPEIGAADLGPQPEGMVFGEKPTVDGAGEEEKGDAMDVDEKVEDKTGGDEGKDS</sequence>
<evidence type="ECO:0000256" key="1">
    <source>
        <dbReference type="ARBA" id="ARBA00009207"/>
    </source>
</evidence>
<dbReference type="GO" id="GO:0005737">
    <property type="term" value="C:cytoplasm"/>
    <property type="evidence" value="ECO:0007669"/>
    <property type="project" value="TreeGrafter"/>
</dbReference>
<dbReference type="GO" id="GO:0019888">
    <property type="term" value="F:protein phosphatase regulator activity"/>
    <property type="evidence" value="ECO:0007669"/>
    <property type="project" value="InterPro"/>
</dbReference>
<dbReference type="InterPro" id="IPR015267">
    <property type="entry name" value="PPP4R2"/>
</dbReference>
<evidence type="ECO:0000313" key="4">
    <source>
        <dbReference type="Proteomes" id="UP000015100"/>
    </source>
</evidence>
<evidence type="ECO:0000313" key="3">
    <source>
        <dbReference type="EMBL" id="EPS37022.1"/>
    </source>
</evidence>
<comment type="caution">
    <text evidence="3">The sequence shown here is derived from an EMBL/GenBank/DDBJ whole genome shotgun (WGS) entry which is preliminary data.</text>
</comment>
<dbReference type="Proteomes" id="UP000015100">
    <property type="component" value="Unassembled WGS sequence"/>
</dbReference>
<dbReference type="STRING" id="1284197.S8BP93"/>
<accession>S8BP93</accession>
<feature type="compositionally biased region" description="Basic and acidic residues" evidence="2">
    <location>
        <begin position="370"/>
        <end position="395"/>
    </location>
</feature>
<dbReference type="OMA" id="PIPWASA"/>
<proteinExistence type="inferred from homology"/>
<feature type="region of interest" description="Disordered" evidence="2">
    <location>
        <begin position="348"/>
        <end position="395"/>
    </location>
</feature>
<feature type="compositionally biased region" description="Polar residues" evidence="2">
    <location>
        <begin position="77"/>
        <end position="99"/>
    </location>
</feature>
<dbReference type="GO" id="GO:0030289">
    <property type="term" value="C:protein phosphatase 4 complex"/>
    <property type="evidence" value="ECO:0007669"/>
    <property type="project" value="InterPro"/>
</dbReference>
<dbReference type="OrthoDB" id="341898at2759"/>
<dbReference type="HOGENOM" id="CLU_756427_0_0_1"/>
<dbReference type="AlphaFoldDB" id="S8BP93"/>
<dbReference type="eggNOG" id="ENOG502SBSZ">
    <property type="taxonomic scope" value="Eukaryota"/>
</dbReference>
<comment type="similarity">
    <text evidence="1">Belongs to the PPP4R2 family.</text>
</comment>
<dbReference type="EMBL" id="AQGS01000803">
    <property type="protein sequence ID" value="EPS37022.1"/>
    <property type="molecule type" value="Genomic_DNA"/>
</dbReference>
<protein>
    <submittedName>
        <fullName evidence="3">Uncharacterized protein</fullName>
    </submittedName>
</protein>
<name>S8BP93_DACHA</name>
<reference evidence="4" key="2">
    <citation type="submission" date="2013-04" db="EMBL/GenBank/DDBJ databases">
        <title>Genomic mechanisms accounting for the adaptation to parasitism in nematode-trapping fungi.</title>
        <authorList>
            <person name="Ahren D.G."/>
        </authorList>
    </citation>
    <scope>NUCLEOTIDE SEQUENCE [LARGE SCALE GENOMIC DNA]</scope>
    <source>
        <strain evidence="4">CBS 200.50</strain>
    </source>
</reference>
<organism evidence="3 4">
    <name type="scientific">Dactylellina haptotyla (strain CBS 200.50)</name>
    <name type="common">Nematode-trapping fungus</name>
    <name type="synonym">Monacrosporium haptotylum</name>
    <dbReference type="NCBI Taxonomy" id="1284197"/>
    <lineage>
        <taxon>Eukaryota</taxon>
        <taxon>Fungi</taxon>
        <taxon>Dikarya</taxon>
        <taxon>Ascomycota</taxon>
        <taxon>Pezizomycotina</taxon>
        <taxon>Orbiliomycetes</taxon>
        <taxon>Orbiliales</taxon>
        <taxon>Orbiliaceae</taxon>
        <taxon>Dactylellina</taxon>
    </lineage>
</organism>